<comment type="caution">
    <text evidence="1">The sequence shown here is derived from an EMBL/GenBank/DDBJ whole genome shotgun (WGS) entry which is preliminary data.</text>
</comment>
<evidence type="ECO:0000313" key="2">
    <source>
        <dbReference type="Proteomes" id="UP000784294"/>
    </source>
</evidence>
<keyword evidence="2" id="KW-1185">Reference proteome</keyword>
<dbReference type="AlphaFoldDB" id="A0A448XA95"/>
<protein>
    <submittedName>
        <fullName evidence="1">Uncharacterized protein</fullName>
    </submittedName>
</protein>
<sequence length="115" mass="11981">MYFFVDFCISPFHGQSVSPSGVKPSRLPGSLSRAAVAVAVAMLPLQIGSVAIAPRQSCLKSRQVEHDIGSASRAGLTTRRPTALAIEAVRRAHFIASLPAGQLHSSLVAGAEDGT</sequence>
<proteinExistence type="predicted"/>
<reference evidence="1" key="1">
    <citation type="submission" date="2018-11" db="EMBL/GenBank/DDBJ databases">
        <authorList>
            <consortium name="Pathogen Informatics"/>
        </authorList>
    </citation>
    <scope>NUCLEOTIDE SEQUENCE</scope>
</reference>
<dbReference type="EMBL" id="CAAALY010128768">
    <property type="protein sequence ID" value="VEL31975.1"/>
    <property type="molecule type" value="Genomic_DNA"/>
</dbReference>
<accession>A0A448XA95</accession>
<gene>
    <name evidence="1" type="ORF">PXEA_LOCUS25415</name>
</gene>
<name>A0A448XA95_9PLAT</name>
<dbReference type="Proteomes" id="UP000784294">
    <property type="component" value="Unassembled WGS sequence"/>
</dbReference>
<evidence type="ECO:0000313" key="1">
    <source>
        <dbReference type="EMBL" id="VEL31975.1"/>
    </source>
</evidence>
<organism evidence="1 2">
    <name type="scientific">Protopolystoma xenopodis</name>
    <dbReference type="NCBI Taxonomy" id="117903"/>
    <lineage>
        <taxon>Eukaryota</taxon>
        <taxon>Metazoa</taxon>
        <taxon>Spiralia</taxon>
        <taxon>Lophotrochozoa</taxon>
        <taxon>Platyhelminthes</taxon>
        <taxon>Monogenea</taxon>
        <taxon>Polyopisthocotylea</taxon>
        <taxon>Polystomatidea</taxon>
        <taxon>Polystomatidae</taxon>
        <taxon>Protopolystoma</taxon>
    </lineage>
</organism>